<dbReference type="InterPro" id="IPR025282">
    <property type="entry name" value="DUF4214"/>
</dbReference>
<dbReference type="InterPro" id="IPR053196">
    <property type="entry name" value="Lipoprotein_YbaY-like"/>
</dbReference>
<protein>
    <submittedName>
        <fullName evidence="5">Serine protease Do-like HtrA</fullName>
        <ecNumber evidence="5">3.4.21.107</ecNumber>
    </submittedName>
</protein>
<dbReference type="PANTHER" id="PTHR38013:SF1">
    <property type="entry name" value="GLYCOPROTEIN_POLYSACCHARIDE METABOLISM"/>
    <property type="match status" value="1"/>
</dbReference>
<dbReference type="Proteomes" id="UP000318437">
    <property type="component" value="Unassembled WGS sequence"/>
</dbReference>
<dbReference type="InterPro" id="IPR001478">
    <property type="entry name" value="PDZ"/>
</dbReference>
<proteinExistence type="predicted"/>
<reference evidence="5 6" key="1">
    <citation type="submission" date="2019-02" db="EMBL/GenBank/DDBJ databases">
        <title>Deep-cultivation of Planctomycetes and their phenomic and genomic characterization uncovers novel biology.</title>
        <authorList>
            <person name="Wiegand S."/>
            <person name="Jogler M."/>
            <person name="Boedeker C."/>
            <person name="Pinto D."/>
            <person name="Vollmers J."/>
            <person name="Rivas-Marin E."/>
            <person name="Kohn T."/>
            <person name="Peeters S.H."/>
            <person name="Heuer A."/>
            <person name="Rast P."/>
            <person name="Oberbeckmann S."/>
            <person name="Bunk B."/>
            <person name="Jeske O."/>
            <person name="Meyerdierks A."/>
            <person name="Storesund J.E."/>
            <person name="Kallscheuer N."/>
            <person name="Luecker S."/>
            <person name="Lage O.M."/>
            <person name="Pohl T."/>
            <person name="Merkel B.J."/>
            <person name="Hornburger P."/>
            <person name="Mueller R.-W."/>
            <person name="Bruemmer F."/>
            <person name="Labrenz M."/>
            <person name="Spormann A.M."/>
            <person name="Op Den Camp H."/>
            <person name="Overmann J."/>
            <person name="Amann R."/>
            <person name="Jetten M.S.M."/>
            <person name="Mascher T."/>
            <person name="Medema M.H."/>
            <person name="Devos D.P."/>
            <person name="Kaster A.-K."/>
            <person name="Ovreas L."/>
            <person name="Rohde M."/>
            <person name="Galperin M.Y."/>
            <person name="Jogler C."/>
        </authorList>
    </citation>
    <scope>NUCLEOTIDE SEQUENCE [LARGE SCALE GENOMIC DNA]</scope>
    <source>
        <strain evidence="5 6">Pla144</strain>
    </source>
</reference>
<evidence type="ECO:0000259" key="4">
    <source>
        <dbReference type="Pfam" id="PF13946"/>
    </source>
</evidence>
<feature type="compositionally biased region" description="Polar residues" evidence="1">
    <location>
        <begin position="30"/>
        <end position="49"/>
    </location>
</feature>
<dbReference type="EC" id="3.4.21.107" evidence="5"/>
<feature type="domain" description="PDZ" evidence="3">
    <location>
        <begin position="121"/>
        <end position="148"/>
    </location>
</feature>
<feature type="domain" description="DUF4214" evidence="4">
    <location>
        <begin position="364"/>
        <end position="422"/>
    </location>
</feature>
<evidence type="ECO:0000256" key="1">
    <source>
        <dbReference type="SAM" id="MobiDB-lite"/>
    </source>
</evidence>
<dbReference type="Gene3D" id="2.30.42.10">
    <property type="match status" value="1"/>
</dbReference>
<organism evidence="5 6">
    <name type="scientific">Bythopirellula polymerisocia</name>
    <dbReference type="NCBI Taxonomy" id="2528003"/>
    <lineage>
        <taxon>Bacteria</taxon>
        <taxon>Pseudomonadati</taxon>
        <taxon>Planctomycetota</taxon>
        <taxon>Planctomycetia</taxon>
        <taxon>Pirellulales</taxon>
        <taxon>Lacipirellulaceae</taxon>
        <taxon>Bythopirellula</taxon>
    </lineage>
</organism>
<dbReference type="InterPro" id="IPR039366">
    <property type="entry name" value="Pilotin"/>
</dbReference>
<dbReference type="GO" id="GO:0008233">
    <property type="term" value="F:peptidase activity"/>
    <property type="evidence" value="ECO:0007669"/>
    <property type="project" value="UniProtKB-KW"/>
</dbReference>
<evidence type="ECO:0000313" key="5">
    <source>
        <dbReference type="EMBL" id="TWU29619.1"/>
    </source>
</evidence>
<dbReference type="Pfam" id="PF09619">
    <property type="entry name" value="YscW"/>
    <property type="match status" value="1"/>
</dbReference>
<gene>
    <name evidence="5" type="primary">htrA_1</name>
    <name evidence="5" type="ORF">Pla144_03970</name>
</gene>
<feature type="region of interest" description="Disordered" evidence="1">
    <location>
        <begin position="30"/>
        <end position="103"/>
    </location>
</feature>
<dbReference type="AlphaFoldDB" id="A0A5C6D451"/>
<evidence type="ECO:0000313" key="6">
    <source>
        <dbReference type="Proteomes" id="UP000318437"/>
    </source>
</evidence>
<keyword evidence="6" id="KW-1185">Reference proteome</keyword>
<dbReference type="SUPFAM" id="SSF50156">
    <property type="entry name" value="PDZ domain-like"/>
    <property type="match status" value="1"/>
</dbReference>
<dbReference type="GO" id="GO:0006508">
    <property type="term" value="P:proteolysis"/>
    <property type="evidence" value="ECO:0007669"/>
    <property type="project" value="UniProtKB-KW"/>
</dbReference>
<dbReference type="Pfam" id="PF13946">
    <property type="entry name" value="DUF4214"/>
    <property type="match status" value="1"/>
</dbReference>
<keyword evidence="2" id="KW-0732">Signal</keyword>
<dbReference type="EMBL" id="SJPS01000001">
    <property type="protein sequence ID" value="TWU29619.1"/>
    <property type="molecule type" value="Genomic_DNA"/>
</dbReference>
<dbReference type="RefSeq" id="WP_197530320.1">
    <property type="nucleotide sequence ID" value="NZ_SJPS01000001.1"/>
</dbReference>
<dbReference type="PANTHER" id="PTHR38013">
    <property type="entry name" value="GLYCOPROTEIN/POLYSACCHARIDE METABOLISM"/>
    <property type="match status" value="1"/>
</dbReference>
<sequence precursor="true">MKKLPLFCWASCYALLMLVGNSANAVDTSRSSAQTQSAPDWAKSSTNAYNDPANGYGATTIDPSRDRNRASATSLPQWSDPTQPSFDPRIARPLDPSFNPNPYGQSAPQKWRLGIYPEDTDTGVVIREVVRGSAAERAGLEVNDRIIASHGYQVGYVNGVLYDIGQEFERHADANGWVRVLVQDNRNGRLMNLPIKLDGRSEAITGTITYRGSAALPRDAVATVELREIVRSDIRPITLAKQTITGIRTVPIQFTIDYDPTQIDTRRNYQLHASIESQGREIYGMQRDIPVLGSNPRNNVQLLVESTTYPGGTTIPNRQDQLNQISQWFRQYLGREPRAQELYVWEAHLARGGTLSDAQLQILSTPEFYYQSNADDTEYVRRMFLLVTNRQPSQQEVQQWLSRLNYYNRLRPEVAREFLSSAATAQARQPGRL</sequence>
<evidence type="ECO:0000259" key="3">
    <source>
        <dbReference type="Pfam" id="PF00595"/>
    </source>
</evidence>
<name>A0A5C6D451_9BACT</name>
<keyword evidence="5" id="KW-0378">Hydrolase</keyword>
<feature type="compositionally biased region" description="Polar residues" evidence="1">
    <location>
        <begin position="70"/>
        <end position="85"/>
    </location>
</feature>
<comment type="caution">
    <text evidence="5">The sequence shown here is derived from an EMBL/GenBank/DDBJ whole genome shotgun (WGS) entry which is preliminary data.</text>
</comment>
<dbReference type="InterPro" id="IPR036034">
    <property type="entry name" value="PDZ_sf"/>
</dbReference>
<keyword evidence="5" id="KW-0645">Protease</keyword>
<feature type="chain" id="PRO_5022787050" evidence="2">
    <location>
        <begin position="26"/>
        <end position="433"/>
    </location>
</feature>
<accession>A0A5C6D451</accession>
<feature type="signal peptide" evidence="2">
    <location>
        <begin position="1"/>
        <end position="25"/>
    </location>
</feature>
<evidence type="ECO:0000256" key="2">
    <source>
        <dbReference type="SAM" id="SignalP"/>
    </source>
</evidence>
<dbReference type="Pfam" id="PF00595">
    <property type="entry name" value="PDZ"/>
    <property type="match status" value="1"/>
</dbReference>